<evidence type="ECO:0000259" key="6">
    <source>
        <dbReference type="SMART" id="SM00647"/>
    </source>
</evidence>
<evidence type="ECO:0000313" key="8">
    <source>
        <dbReference type="Proteomes" id="UP001206925"/>
    </source>
</evidence>
<dbReference type="InterPro" id="IPR002867">
    <property type="entry name" value="IBR_dom"/>
</dbReference>
<comment type="caution">
    <text evidence="7">The sequence shown here is derived from an EMBL/GenBank/DDBJ whole genome shotgun (WGS) entry which is preliminary data.</text>
</comment>
<accession>A0AAD5CRQ6</accession>
<dbReference type="PANTHER" id="PTHR11685">
    <property type="entry name" value="RBR FAMILY RING FINGER AND IBR DOMAIN-CONTAINING"/>
    <property type="match status" value="1"/>
</dbReference>
<feature type="non-terminal residue" evidence="7">
    <location>
        <position position="1"/>
    </location>
</feature>
<keyword evidence="4" id="KW-0833">Ubl conjugation pathway</keyword>
<name>A0AAD5CRQ6_AMBAR</name>
<keyword evidence="2" id="KW-0479">Metal-binding</keyword>
<dbReference type="GO" id="GO:0016567">
    <property type="term" value="P:protein ubiquitination"/>
    <property type="evidence" value="ECO:0007669"/>
    <property type="project" value="InterPro"/>
</dbReference>
<keyword evidence="8" id="KW-1185">Reference proteome</keyword>
<dbReference type="GO" id="GO:0008270">
    <property type="term" value="F:zinc ion binding"/>
    <property type="evidence" value="ECO:0007669"/>
    <property type="project" value="UniProtKB-KW"/>
</dbReference>
<comment type="cofactor">
    <cofactor evidence="1">
        <name>Zn(2+)</name>
        <dbReference type="ChEBI" id="CHEBI:29105"/>
    </cofactor>
</comment>
<keyword evidence="5" id="KW-0862">Zinc</keyword>
<evidence type="ECO:0000256" key="4">
    <source>
        <dbReference type="ARBA" id="ARBA00022786"/>
    </source>
</evidence>
<sequence length="382" mass="43561">SKSSIHENPPKSAPDYCERITIVLTFGSSLCRLRFRLLKFEDIPKRMLLGLGLLNGTTALDVQLEQVVADFVGKPAAMITGMGYVKDSAILPVLIKHVGSSKICSDAMHLAKGYPNKSNRGSSMPNEAEKRYSVFLFSDGSFGFMCIVVNMPCVPLDNYAEMLVTEGTSEYQVIKILSNLYDYQMLKQVIYMYCFSCMRKHVEAKLLQEKLLECPHENCTSNLEIEICKKFLSLELYDIMSLRVKEASIPPTDKVYCPFSNCSFLMSKTELQEHAPASSSSTAARGTGMRNYVKCYCYFCINYKVPWHENFTCENYIRCFPHRSVNEAKLKSLATRNRWRECAKCKNLVELAEGCYHCRCITGVLWNYVKNNNRVILHLRLQ</sequence>
<dbReference type="Proteomes" id="UP001206925">
    <property type="component" value="Unassembled WGS sequence"/>
</dbReference>
<dbReference type="InterPro" id="IPR031127">
    <property type="entry name" value="E3_UB_ligase_RBR"/>
</dbReference>
<feature type="domain" description="IBR" evidence="6">
    <location>
        <begin position="235"/>
        <end position="313"/>
    </location>
</feature>
<keyword evidence="3" id="KW-0863">Zinc-finger</keyword>
<evidence type="ECO:0000256" key="2">
    <source>
        <dbReference type="ARBA" id="ARBA00022723"/>
    </source>
</evidence>
<dbReference type="AlphaFoldDB" id="A0AAD5CRQ6"/>
<organism evidence="7 8">
    <name type="scientific">Ambrosia artemisiifolia</name>
    <name type="common">Common ragweed</name>
    <dbReference type="NCBI Taxonomy" id="4212"/>
    <lineage>
        <taxon>Eukaryota</taxon>
        <taxon>Viridiplantae</taxon>
        <taxon>Streptophyta</taxon>
        <taxon>Embryophyta</taxon>
        <taxon>Tracheophyta</taxon>
        <taxon>Spermatophyta</taxon>
        <taxon>Magnoliopsida</taxon>
        <taxon>eudicotyledons</taxon>
        <taxon>Gunneridae</taxon>
        <taxon>Pentapetalae</taxon>
        <taxon>asterids</taxon>
        <taxon>campanulids</taxon>
        <taxon>Asterales</taxon>
        <taxon>Asteraceae</taxon>
        <taxon>Asteroideae</taxon>
        <taxon>Heliantheae alliance</taxon>
        <taxon>Heliantheae</taxon>
        <taxon>Ambrosia</taxon>
    </lineage>
</organism>
<evidence type="ECO:0000256" key="3">
    <source>
        <dbReference type="ARBA" id="ARBA00022771"/>
    </source>
</evidence>
<reference evidence="7" key="1">
    <citation type="submission" date="2022-06" db="EMBL/GenBank/DDBJ databases">
        <title>Uncovering the hologenomic basis of an extraordinary plant invasion.</title>
        <authorList>
            <person name="Bieker V.C."/>
            <person name="Martin M.D."/>
            <person name="Gilbert T."/>
            <person name="Hodgins K."/>
            <person name="Battlay P."/>
            <person name="Petersen B."/>
            <person name="Wilson J."/>
        </authorList>
    </citation>
    <scope>NUCLEOTIDE SEQUENCE</scope>
    <source>
        <strain evidence="7">AA19_3_7</strain>
        <tissue evidence="7">Leaf</tissue>
    </source>
</reference>
<protein>
    <recommendedName>
        <fullName evidence="6">IBR domain-containing protein</fullName>
    </recommendedName>
</protein>
<gene>
    <name evidence="7" type="ORF">M8C21_017235</name>
</gene>
<dbReference type="SMART" id="SM00647">
    <property type="entry name" value="IBR"/>
    <property type="match status" value="1"/>
</dbReference>
<dbReference type="EMBL" id="JAMZMK010007051">
    <property type="protein sequence ID" value="KAI7746025.1"/>
    <property type="molecule type" value="Genomic_DNA"/>
</dbReference>
<dbReference type="GO" id="GO:0004842">
    <property type="term" value="F:ubiquitin-protein transferase activity"/>
    <property type="evidence" value="ECO:0007669"/>
    <property type="project" value="InterPro"/>
</dbReference>
<evidence type="ECO:0000313" key="7">
    <source>
        <dbReference type="EMBL" id="KAI7746025.1"/>
    </source>
</evidence>
<evidence type="ECO:0000256" key="5">
    <source>
        <dbReference type="ARBA" id="ARBA00022833"/>
    </source>
</evidence>
<proteinExistence type="predicted"/>
<evidence type="ECO:0000256" key="1">
    <source>
        <dbReference type="ARBA" id="ARBA00001947"/>
    </source>
</evidence>
<dbReference type="Pfam" id="PF01485">
    <property type="entry name" value="IBR"/>
    <property type="match status" value="1"/>
</dbReference>